<dbReference type="KEGG" id="rtn:A6122_0029"/>
<dbReference type="PANTHER" id="PTHR43236:SF1">
    <property type="entry name" value="BLL7220 PROTEIN"/>
    <property type="match status" value="1"/>
</dbReference>
<dbReference type="CDD" id="cd00093">
    <property type="entry name" value="HTH_XRE"/>
    <property type="match status" value="1"/>
</dbReference>
<dbReference type="InterPro" id="IPR001387">
    <property type="entry name" value="Cro/C1-type_HTH"/>
</dbReference>
<organism evidence="4 5">
    <name type="scientific">Rathayibacter tritici</name>
    <dbReference type="NCBI Taxonomy" id="33888"/>
    <lineage>
        <taxon>Bacteria</taxon>
        <taxon>Bacillati</taxon>
        <taxon>Actinomycetota</taxon>
        <taxon>Actinomycetes</taxon>
        <taxon>Micrococcales</taxon>
        <taxon>Microbacteriaceae</taxon>
        <taxon>Rathayibacter</taxon>
    </lineage>
</organism>
<evidence type="ECO:0000256" key="2">
    <source>
        <dbReference type="SAM" id="MobiDB-lite"/>
    </source>
</evidence>
<dbReference type="Pfam" id="PF06114">
    <property type="entry name" value="Peptidase_M78"/>
    <property type="match status" value="1"/>
</dbReference>
<dbReference type="Gene3D" id="1.10.260.40">
    <property type="entry name" value="lambda repressor-like DNA-binding domains"/>
    <property type="match status" value="1"/>
</dbReference>
<dbReference type="SMART" id="SM00530">
    <property type="entry name" value="HTH_XRE"/>
    <property type="match status" value="1"/>
</dbReference>
<dbReference type="PATRIC" id="fig|33888.3.peg.30"/>
<feature type="domain" description="HTH cro/C1-type" evidence="3">
    <location>
        <begin position="7"/>
        <end position="61"/>
    </location>
</feature>
<reference evidence="4 5" key="1">
    <citation type="submission" date="2016-05" db="EMBL/GenBank/DDBJ databases">
        <title>Complete genome sequence of Rathayibacter tritici NCPPB 1953.</title>
        <authorList>
            <person name="Park J."/>
            <person name="Lee H.-H."/>
            <person name="Lee S.-W."/>
            <person name="Seo Y.-S."/>
        </authorList>
    </citation>
    <scope>NUCLEOTIDE SEQUENCE [LARGE SCALE GENOMIC DNA]</scope>
    <source>
        <strain evidence="4 5">NCPPB 1953</strain>
    </source>
</reference>
<dbReference type="SUPFAM" id="SSF47413">
    <property type="entry name" value="lambda repressor-like DNA-binding domains"/>
    <property type="match status" value="1"/>
</dbReference>
<gene>
    <name evidence="4" type="ORF">A6122_0029</name>
</gene>
<dbReference type="InterPro" id="IPR010982">
    <property type="entry name" value="Lambda_DNA-bd_dom_sf"/>
</dbReference>
<evidence type="ECO:0000259" key="3">
    <source>
        <dbReference type="PROSITE" id="PS50943"/>
    </source>
</evidence>
<dbReference type="RefSeq" id="WP_068250096.1">
    <property type="nucleotide sequence ID" value="NZ_CP015515.1"/>
</dbReference>
<comment type="similarity">
    <text evidence="1">Belongs to the short-chain fatty acyl-CoA assimilation regulator (ScfR) family.</text>
</comment>
<dbReference type="Pfam" id="PF01381">
    <property type="entry name" value="HTH_3"/>
    <property type="match status" value="1"/>
</dbReference>
<dbReference type="Gene3D" id="1.10.10.2910">
    <property type="match status" value="1"/>
</dbReference>
<sequence length="447" mass="48785">MLRPERITAARELLSVTQADLAATAGVTQAMVSMVEKHRRDFTPVLADAFASGLGLPVEFFAVPSAGVPRDEVHFRKNATARVRDTTRTFRFFEEGFRVTEQLLDGSGYPRPLIPVVQDDAPVLSAERIGEIADETRRALALSLDEPITNVTRALERSGIAVAPIGFTDEALPGHDGLAHTSGRGNATLIGYISKSGDRDRFTIAHELGHLVLHSYRRSDDPEWEANQFAGAFLLPDAHAREFIEPDTTLGTLARVKASWGISIAALVTRGEAVGVLSKDRTSTLFRQIASRGWRTQEPVEVRPETPRLLFRLLQTEYGESPHSNRAIEHDLALPALFLRALAPAPATGRDLRPVVVPEWQKDGIGREMLRLAREIAPTVLHAPCHQRSEDGEQFVRATDREQACDGRCGDACREPVAEDEPDDVRPSGPCSSLVRGSGRAGGGIAP</sequence>
<dbReference type="InterPro" id="IPR052345">
    <property type="entry name" value="Rad_response_metalloprotease"/>
</dbReference>
<proteinExistence type="inferred from homology"/>
<protein>
    <submittedName>
        <fullName evidence="4">DNA-binding protein</fullName>
    </submittedName>
</protein>
<accession>A0A160KQ00</accession>
<dbReference type="EMBL" id="CP015515">
    <property type="protein sequence ID" value="AND15199.1"/>
    <property type="molecule type" value="Genomic_DNA"/>
</dbReference>
<evidence type="ECO:0000256" key="1">
    <source>
        <dbReference type="ARBA" id="ARBA00007227"/>
    </source>
</evidence>
<dbReference type="AlphaFoldDB" id="A0A160KQ00"/>
<dbReference type="STRING" id="33888.A6122_0029"/>
<dbReference type="Proteomes" id="UP000077071">
    <property type="component" value="Chromosome"/>
</dbReference>
<evidence type="ECO:0000313" key="4">
    <source>
        <dbReference type="EMBL" id="AND15199.1"/>
    </source>
</evidence>
<feature type="region of interest" description="Disordered" evidence="2">
    <location>
        <begin position="413"/>
        <end position="447"/>
    </location>
</feature>
<dbReference type="InterPro" id="IPR010359">
    <property type="entry name" value="IrrE_HExxH"/>
</dbReference>
<evidence type="ECO:0000313" key="5">
    <source>
        <dbReference type="Proteomes" id="UP000077071"/>
    </source>
</evidence>
<dbReference type="PROSITE" id="PS50943">
    <property type="entry name" value="HTH_CROC1"/>
    <property type="match status" value="1"/>
</dbReference>
<keyword evidence="5" id="KW-1185">Reference proteome</keyword>
<dbReference type="PANTHER" id="PTHR43236">
    <property type="entry name" value="ANTITOXIN HIGA1"/>
    <property type="match status" value="1"/>
</dbReference>
<name>A0A160KQ00_9MICO</name>
<dbReference type="GO" id="GO:0003677">
    <property type="term" value="F:DNA binding"/>
    <property type="evidence" value="ECO:0007669"/>
    <property type="project" value="UniProtKB-KW"/>
</dbReference>
<keyword evidence="4" id="KW-0238">DNA-binding</keyword>